<feature type="transmembrane region" description="Helical" evidence="8">
    <location>
        <begin position="139"/>
        <end position="157"/>
    </location>
</feature>
<feature type="transmembrane region" description="Helical" evidence="8">
    <location>
        <begin position="169"/>
        <end position="191"/>
    </location>
</feature>
<evidence type="ECO:0000256" key="3">
    <source>
        <dbReference type="ARBA" id="ARBA00022448"/>
    </source>
</evidence>
<feature type="transmembrane region" description="Helical" evidence="8">
    <location>
        <begin position="303"/>
        <end position="329"/>
    </location>
</feature>
<dbReference type="OrthoDB" id="7375466at2"/>
<keyword evidence="4" id="KW-1003">Cell membrane</keyword>
<dbReference type="AlphaFoldDB" id="A0A1G9UHB2"/>
<dbReference type="PANTHER" id="PTHR23501">
    <property type="entry name" value="MAJOR FACILITATOR SUPERFAMILY"/>
    <property type="match status" value="1"/>
</dbReference>
<comment type="similarity">
    <text evidence="2">Belongs to the major facilitator superfamily. TCR/Tet family.</text>
</comment>
<evidence type="ECO:0000259" key="9">
    <source>
        <dbReference type="PROSITE" id="PS50850"/>
    </source>
</evidence>
<accession>A0A1G9UHB2</accession>
<feature type="domain" description="Major facilitator superfamily (MFS) profile" evidence="9">
    <location>
        <begin position="16"/>
        <end position="464"/>
    </location>
</feature>
<feature type="transmembrane region" description="Helical" evidence="8">
    <location>
        <begin position="81"/>
        <end position="99"/>
    </location>
</feature>
<dbReference type="Pfam" id="PF07690">
    <property type="entry name" value="MFS_1"/>
    <property type="match status" value="1"/>
</dbReference>
<dbReference type="STRING" id="633440.SAMN05421869_14840"/>
<dbReference type="InterPro" id="IPR004638">
    <property type="entry name" value="EmrB-like"/>
</dbReference>
<protein>
    <submittedName>
        <fullName evidence="10">Drug resistance transporter, EmrB/QacA subfamily</fullName>
    </submittedName>
</protein>
<evidence type="ECO:0000256" key="4">
    <source>
        <dbReference type="ARBA" id="ARBA00022475"/>
    </source>
</evidence>
<dbReference type="GO" id="GO:0022857">
    <property type="term" value="F:transmembrane transporter activity"/>
    <property type="evidence" value="ECO:0007669"/>
    <property type="project" value="InterPro"/>
</dbReference>
<feature type="transmembrane region" description="Helical" evidence="8">
    <location>
        <begin position="203"/>
        <end position="223"/>
    </location>
</feature>
<evidence type="ECO:0000256" key="1">
    <source>
        <dbReference type="ARBA" id="ARBA00004651"/>
    </source>
</evidence>
<dbReference type="RefSeq" id="WP_090946989.1">
    <property type="nucleotide sequence ID" value="NZ_FNDJ01000048.1"/>
</dbReference>
<feature type="transmembrane region" description="Helical" evidence="8">
    <location>
        <begin position="51"/>
        <end position="69"/>
    </location>
</feature>
<gene>
    <name evidence="10" type="ORF">SAMN05421869_14840</name>
</gene>
<keyword evidence="6 8" id="KW-1133">Transmembrane helix</keyword>
<feature type="transmembrane region" description="Helical" evidence="8">
    <location>
        <begin position="336"/>
        <end position="355"/>
    </location>
</feature>
<dbReference type="CDD" id="cd17502">
    <property type="entry name" value="MFS_Azr1_MDR_like"/>
    <property type="match status" value="1"/>
</dbReference>
<dbReference type="PANTHER" id="PTHR23501:SF197">
    <property type="entry name" value="COMD"/>
    <property type="match status" value="1"/>
</dbReference>
<dbReference type="InterPro" id="IPR036259">
    <property type="entry name" value="MFS_trans_sf"/>
</dbReference>
<feature type="transmembrane region" description="Helical" evidence="8">
    <location>
        <begin position="361"/>
        <end position="384"/>
    </location>
</feature>
<feature type="transmembrane region" description="Helical" evidence="8">
    <location>
        <begin position="105"/>
        <end position="127"/>
    </location>
</feature>
<name>A0A1G9UHB2_9ACTN</name>
<evidence type="ECO:0000256" key="8">
    <source>
        <dbReference type="SAM" id="Phobius"/>
    </source>
</evidence>
<feature type="transmembrane region" description="Helical" evidence="8">
    <location>
        <begin position="436"/>
        <end position="458"/>
    </location>
</feature>
<feature type="transmembrane region" description="Helical" evidence="8">
    <location>
        <begin position="229"/>
        <end position="251"/>
    </location>
</feature>
<dbReference type="PROSITE" id="PS50850">
    <property type="entry name" value="MFS"/>
    <property type="match status" value="1"/>
</dbReference>
<dbReference type="EMBL" id="FNDJ01000048">
    <property type="protein sequence ID" value="SDM58925.1"/>
    <property type="molecule type" value="Genomic_DNA"/>
</dbReference>
<dbReference type="Gene3D" id="1.20.1720.10">
    <property type="entry name" value="Multidrug resistance protein D"/>
    <property type="match status" value="1"/>
</dbReference>
<keyword evidence="11" id="KW-1185">Reference proteome</keyword>
<keyword evidence="7 8" id="KW-0472">Membrane</keyword>
<evidence type="ECO:0000256" key="7">
    <source>
        <dbReference type="ARBA" id="ARBA00023136"/>
    </source>
</evidence>
<proteinExistence type="inferred from homology"/>
<evidence type="ECO:0000256" key="6">
    <source>
        <dbReference type="ARBA" id="ARBA00022989"/>
    </source>
</evidence>
<dbReference type="GO" id="GO:0005886">
    <property type="term" value="C:plasma membrane"/>
    <property type="evidence" value="ECO:0007669"/>
    <property type="project" value="UniProtKB-SubCell"/>
</dbReference>
<evidence type="ECO:0000256" key="2">
    <source>
        <dbReference type="ARBA" id="ARBA00007520"/>
    </source>
</evidence>
<sequence>MPATPHPLTHRAIMTILVPLMLVLFITNLDQTITAAALPTIVAELGNAGQISWVASAYLLTSAVTTLLFGKLGDMFGRKPIFLISMVIFTVGSALAGAAESMLWLIVFRGLQGVGGGGLNSLVMAIVGDLVPARQRSRYQAYTGIVATLALIAGPFLGGLFSDTLSWRWIFYINIPICVLAIVMTALRVSLPRPIGRTRRVDVAGGLIAAVVTTAILLLTTLGGTEHPWSSPLIVALIGLSVAGLAAYILVERRAAEPITPLSLFRSSVFTICSIQFGFVAVVLFVAMLYVPLFLQTIQGYSAFAAGLFLIPMLLGLVAATAVAGPFIASTGRYKIYPVIGSAVTGVSMWVLTFADADTAAWAIVAPLVFAGAGMGLMIQVALLAGQNAVENRHLGTATGALNFFKSIGAAFGAAIFGAILVAATGPNPTPASMTYAFQTVFLWSVPFMVVSFVLALVMREKPLSEEMIEVAEGKVEVPEY</sequence>
<dbReference type="NCBIfam" id="TIGR00711">
    <property type="entry name" value="efflux_EmrB"/>
    <property type="match status" value="1"/>
</dbReference>
<dbReference type="Proteomes" id="UP000199202">
    <property type="component" value="Unassembled WGS sequence"/>
</dbReference>
<dbReference type="SUPFAM" id="SSF103473">
    <property type="entry name" value="MFS general substrate transporter"/>
    <property type="match status" value="1"/>
</dbReference>
<evidence type="ECO:0000256" key="5">
    <source>
        <dbReference type="ARBA" id="ARBA00022692"/>
    </source>
</evidence>
<comment type="subcellular location">
    <subcellularLocation>
        <location evidence="1">Cell membrane</location>
        <topology evidence="1">Multi-pass membrane protein</topology>
    </subcellularLocation>
</comment>
<evidence type="ECO:0000313" key="11">
    <source>
        <dbReference type="Proteomes" id="UP000199202"/>
    </source>
</evidence>
<feature type="transmembrane region" description="Helical" evidence="8">
    <location>
        <begin position="263"/>
        <end position="291"/>
    </location>
</feature>
<dbReference type="InterPro" id="IPR011701">
    <property type="entry name" value="MFS"/>
</dbReference>
<evidence type="ECO:0000313" key="10">
    <source>
        <dbReference type="EMBL" id="SDM58925.1"/>
    </source>
</evidence>
<organism evidence="10 11">
    <name type="scientific">Nonomuraea jiangxiensis</name>
    <dbReference type="NCBI Taxonomy" id="633440"/>
    <lineage>
        <taxon>Bacteria</taxon>
        <taxon>Bacillati</taxon>
        <taxon>Actinomycetota</taxon>
        <taxon>Actinomycetes</taxon>
        <taxon>Streptosporangiales</taxon>
        <taxon>Streptosporangiaceae</taxon>
        <taxon>Nonomuraea</taxon>
    </lineage>
</organism>
<dbReference type="Gene3D" id="1.20.1250.20">
    <property type="entry name" value="MFS general substrate transporter like domains"/>
    <property type="match status" value="1"/>
</dbReference>
<dbReference type="PRINTS" id="PR01036">
    <property type="entry name" value="TCRTETB"/>
</dbReference>
<keyword evidence="3" id="KW-0813">Transport</keyword>
<dbReference type="FunFam" id="1.20.1720.10:FF:000004">
    <property type="entry name" value="EmrB/QacA family drug resistance transporter"/>
    <property type="match status" value="1"/>
</dbReference>
<reference evidence="10 11" key="1">
    <citation type="submission" date="2016-10" db="EMBL/GenBank/DDBJ databases">
        <authorList>
            <person name="de Groot N.N."/>
        </authorList>
    </citation>
    <scope>NUCLEOTIDE SEQUENCE [LARGE SCALE GENOMIC DNA]</scope>
    <source>
        <strain evidence="10 11">CGMCC 4.6533</strain>
    </source>
</reference>
<feature type="transmembrane region" description="Helical" evidence="8">
    <location>
        <begin position="404"/>
        <end position="424"/>
    </location>
</feature>
<keyword evidence="5 8" id="KW-0812">Transmembrane</keyword>
<dbReference type="InterPro" id="IPR020846">
    <property type="entry name" value="MFS_dom"/>
</dbReference>